<evidence type="ECO:0000256" key="1">
    <source>
        <dbReference type="SAM" id="MobiDB-lite"/>
    </source>
</evidence>
<feature type="compositionally biased region" description="Acidic residues" evidence="1">
    <location>
        <begin position="16"/>
        <end position="40"/>
    </location>
</feature>
<reference evidence="2" key="1">
    <citation type="submission" date="2022-12" db="EMBL/GenBank/DDBJ databases">
        <authorList>
            <person name="Petersen C."/>
        </authorList>
    </citation>
    <scope>NUCLEOTIDE SEQUENCE</scope>
    <source>
        <strain evidence="2">IBT 16125</strain>
    </source>
</reference>
<comment type="caution">
    <text evidence="2">The sequence shown here is derived from an EMBL/GenBank/DDBJ whole genome shotgun (WGS) entry which is preliminary data.</text>
</comment>
<feature type="region of interest" description="Disordered" evidence="1">
    <location>
        <begin position="1"/>
        <end position="106"/>
    </location>
</feature>
<dbReference type="AlphaFoldDB" id="A0AAD6CH19"/>
<dbReference type="GeneID" id="81594658"/>
<proteinExistence type="predicted"/>
<reference evidence="2" key="2">
    <citation type="journal article" date="2023" name="IMA Fungus">
        <title>Comparative genomic study of the Penicillium genus elucidates a diverse pangenome and 15 lateral gene transfer events.</title>
        <authorList>
            <person name="Petersen C."/>
            <person name="Sorensen T."/>
            <person name="Nielsen M.R."/>
            <person name="Sondergaard T.E."/>
            <person name="Sorensen J.L."/>
            <person name="Fitzpatrick D.A."/>
            <person name="Frisvad J.C."/>
            <person name="Nielsen K.L."/>
        </authorList>
    </citation>
    <scope>NUCLEOTIDE SEQUENCE</scope>
    <source>
        <strain evidence="2">IBT 16125</strain>
    </source>
</reference>
<dbReference type="RefSeq" id="XP_056772182.1">
    <property type="nucleotide sequence ID" value="XM_056904415.1"/>
</dbReference>
<dbReference type="Proteomes" id="UP001213681">
    <property type="component" value="Unassembled WGS sequence"/>
</dbReference>
<evidence type="ECO:0000313" key="2">
    <source>
        <dbReference type="EMBL" id="KAJ5465335.1"/>
    </source>
</evidence>
<sequence>MQGGKRQMLRKRGSDNEEEEDQADRDEDDEADRDDRDDEVATGPSSKLTQLASENTLGKRQRVESLVLITSHNRSLPIQRDNEDEEGGEIPLPENSATQRRTSGRA</sequence>
<evidence type="ECO:0000313" key="3">
    <source>
        <dbReference type="Proteomes" id="UP001213681"/>
    </source>
</evidence>
<gene>
    <name evidence="2" type="ORF">N7458_001021</name>
</gene>
<dbReference type="EMBL" id="JAPVEA010000001">
    <property type="protein sequence ID" value="KAJ5465335.1"/>
    <property type="molecule type" value="Genomic_DNA"/>
</dbReference>
<keyword evidence="3" id="KW-1185">Reference proteome</keyword>
<protein>
    <submittedName>
        <fullName evidence="2">Uncharacterized protein</fullName>
    </submittedName>
</protein>
<feature type="compositionally biased region" description="Polar residues" evidence="1">
    <location>
        <begin position="95"/>
        <end position="106"/>
    </location>
</feature>
<accession>A0AAD6CH19</accession>
<organism evidence="2 3">
    <name type="scientific">Penicillium daleae</name>
    <dbReference type="NCBI Taxonomy" id="63821"/>
    <lineage>
        <taxon>Eukaryota</taxon>
        <taxon>Fungi</taxon>
        <taxon>Dikarya</taxon>
        <taxon>Ascomycota</taxon>
        <taxon>Pezizomycotina</taxon>
        <taxon>Eurotiomycetes</taxon>
        <taxon>Eurotiomycetidae</taxon>
        <taxon>Eurotiales</taxon>
        <taxon>Aspergillaceae</taxon>
        <taxon>Penicillium</taxon>
    </lineage>
</organism>
<name>A0AAD6CH19_9EURO</name>
<feature type="compositionally biased region" description="Polar residues" evidence="1">
    <location>
        <begin position="43"/>
        <end position="58"/>
    </location>
</feature>